<dbReference type="GO" id="GO:1901096">
    <property type="term" value="P:regulation of autophagosome maturation"/>
    <property type="evidence" value="ECO:0007669"/>
    <property type="project" value="TreeGrafter"/>
</dbReference>
<feature type="domain" description="CLEC16A/TT9 C-terminal" evidence="5">
    <location>
        <begin position="238"/>
        <end position="347"/>
    </location>
</feature>
<dbReference type="PANTHER" id="PTHR21481">
    <property type="entry name" value="PROTEIN CLEC16A"/>
    <property type="match status" value="1"/>
</dbReference>
<comment type="similarity">
    <text evidence="1">Belongs to the CLEC16A/gop-1 family.</text>
</comment>
<dbReference type="Pfam" id="PF19439">
    <property type="entry name" value="CLEC16A_C"/>
    <property type="match status" value="2"/>
</dbReference>
<dbReference type="GO" id="GO:0016197">
    <property type="term" value="P:endosomal transport"/>
    <property type="evidence" value="ECO:0007669"/>
    <property type="project" value="TreeGrafter"/>
</dbReference>
<feature type="compositionally biased region" description="Basic and acidic residues" evidence="3">
    <location>
        <begin position="773"/>
        <end position="785"/>
    </location>
</feature>
<feature type="region of interest" description="Disordered" evidence="3">
    <location>
        <begin position="744"/>
        <end position="785"/>
    </location>
</feature>
<dbReference type="Pfam" id="PF09758">
    <property type="entry name" value="FPL"/>
    <property type="match status" value="1"/>
</dbReference>
<accession>A0A914C4R6</accession>
<dbReference type="GO" id="GO:0005794">
    <property type="term" value="C:Golgi apparatus"/>
    <property type="evidence" value="ECO:0007669"/>
    <property type="project" value="TreeGrafter"/>
</dbReference>
<dbReference type="Proteomes" id="UP000887540">
    <property type="component" value="Unplaced"/>
</dbReference>
<dbReference type="GO" id="GO:0005770">
    <property type="term" value="C:late endosome"/>
    <property type="evidence" value="ECO:0007669"/>
    <property type="project" value="TreeGrafter"/>
</dbReference>
<evidence type="ECO:0000313" key="7">
    <source>
        <dbReference type="WBParaSite" id="ACRNAN_Path_22.g77.t1"/>
    </source>
</evidence>
<evidence type="ECO:0000256" key="2">
    <source>
        <dbReference type="ARBA" id="ARBA00023006"/>
    </source>
</evidence>
<reference evidence="7" key="1">
    <citation type="submission" date="2022-11" db="UniProtKB">
        <authorList>
            <consortium name="WormBaseParasite"/>
        </authorList>
    </citation>
    <scope>IDENTIFICATION</scope>
</reference>
<evidence type="ECO:0000259" key="5">
    <source>
        <dbReference type="Pfam" id="PF19439"/>
    </source>
</evidence>
<dbReference type="InterPro" id="IPR019155">
    <property type="entry name" value="CLEC16A/TT9_N"/>
</dbReference>
<dbReference type="GO" id="GO:0006914">
    <property type="term" value="P:autophagy"/>
    <property type="evidence" value="ECO:0007669"/>
    <property type="project" value="UniProtKB-KW"/>
</dbReference>
<feature type="domain" description="FPL" evidence="4">
    <location>
        <begin position="45"/>
        <end position="192"/>
    </location>
</feature>
<dbReference type="GO" id="GO:0007034">
    <property type="term" value="P:vacuolar transport"/>
    <property type="evidence" value="ECO:0007669"/>
    <property type="project" value="TreeGrafter"/>
</dbReference>
<feature type="domain" description="CLEC16A/TT9 C-terminal" evidence="5">
    <location>
        <begin position="361"/>
        <end position="711"/>
    </location>
</feature>
<evidence type="ECO:0000313" key="6">
    <source>
        <dbReference type="Proteomes" id="UP000887540"/>
    </source>
</evidence>
<evidence type="ECO:0000259" key="4">
    <source>
        <dbReference type="Pfam" id="PF09758"/>
    </source>
</evidence>
<dbReference type="InterPro" id="IPR045820">
    <property type="entry name" value="CLEC16A/TT9_C"/>
</dbReference>
<dbReference type="InterPro" id="IPR039272">
    <property type="entry name" value="CLEC16A/TT9"/>
</dbReference>
<sequence>MFRRSSSLWKPKNIHNVEYLKYLHGILLKNEKITESNKALIIEAIRLITEILIWGDQNDTSVFDFFLERQMFSHFISIMKQSCGSYVNVQLLQTLNILFENIRHETSLYFLLSNNHVNSIIVHGFDFSNEEIMAYYISFLKTLSFKLNSYTIHFFFNEATDEFPLFTEAIKYFDHVESMVRIAVRTLTLNVFRVQDEAMLKFVVAKSKEHFAQLCTAVAHQLIEMDTFVRSAENETSNRDRLLNMIDIHLDYMHYINDIYAIQNTDLNSHLSNALFYYVIAPLLFSSISGFREHSSTILLARVTALFILSHLLLIIHEAKIVETVLTSLFFGDRGDIQSQWARNVEKGLHLERVSLSSKQSTERCFFYAHLNSLVIQTDDHSAFYALLLIYAICQNSGVASDMLEAAQIPSLTNHGKIDSYLMERLSKIIETSGKSQTPLRIITLELCCILVRRLLLAQESEENLKSVEEIARMAQSELVARLKNIIFTEDLFLEMFEDEYYNFEKNELRVNTIACDPALFLPPTSTPLSGIPLSKRSPCGNEERIRQTLHFYFIIRKFVHDLSGEHETMLPLSSKLQPMAEVNDCINLNNSDLLSCTVITNKNEKKSRFLVTDQFQLILVEPDSRKFGWAIVRFVGLLQDTHLTGDANDSRALHIVVEDVKSRANPNAPPLLCAKLVFDDHIRCMAGKQRLAKGRKNSRNFKLNLICELFGIKTEIAQASSPVPPDCSLPNVSTRGIAPGSVRKLNLFPTSPSSRGPESLSNASTPTIPDDPEIHPEPGRIKHV</sequence>
<organism evidence="6 7">
    <name type="scientific">Acrobeloides nanus</name>
    <dbReference type="NCBI Taxonomy" id="290746"/>
    <lineage>
        <taxon>Eukaryota</taxon>
        <taxon>Metazoa</taxon>
        <taxon>Ecdysozoa</taxon>
        <taxon>Nematoda</taxon>
        <taxon>Chromadorea</taxon>
        <taxon>Rhabditida</taxon>
        <taxon>Tylenchina</taxon>
        <taxon>Cephalobomorpha</taxon>
        <taxon>Cephaloboidea</taxon>
        <taxon>Cephalobidae</taxon>
        <taxon>Acrobeloides</taxon>
    </lineage>
</organism>
<feature type="compositionally biased region" description="Polar residues" evidence="3">
    <location>
        <begin position="749"/>
        <end position="768"/>
    </location>
</feature>
<proteinExistence type="inferred from homology"/>
<keyword evidence="6" id="KW-1185">Reference proteome</keyword>
<name>A0A914C4R6_9BILA</name>
<evidence type="ECO:0000256" key="1">
    <source>
        <dbReference type="ARBA" id="ARBA00006441"/>
    </source>
</evidence>
<protein>
    <submittedName>
        <fullName evidence="7">FPL domain-containing protein</fullName>
    </submittedName>
</protein>
<dbReference type="AlphaFoldDB" id="A0A914C4R6"/>
<evidence type="ECO:0000256" key="3">
    <source>
        <dbReference type="SAM" id="MobiDB-lite"/>
    </source>
</evidence>
<keyword evidence="2" id="KW-0072">Autophagy</keyword>
<dbReference type="WBParaSite" id="ACRNAN_Path_22.g77.t1">
    <property type="protein sequence ID" value="ACRNAN_Path_22.g77.t1"/>
    <property type="gene ID" value="ACRNAN_Path_22.g77"/>
</dbReference>
<dbReference type="PANTHER" id="PTHR21481:SF0">
    <property type="entry name" value="PROTEIN CLEC16A"/>
    <property type="match status" value="1"/>
</dbReference>